<gene>
    <name evidence="1" type="ORF">KB449_09490</name>
</gene>
<reference evidence="1" key="1">
    <citation type="submission" date="2023-04" db="EMBL/GenBank/DDBJ databases">
        <title>Comparative genomic analysis of Cohnella hashimotonis sp. nov., isolated from the International Space Station.</title>
        <authorList>
            <person name="Venkateswaran K."/>
            <person name="Simpson A."/>
        </authorList>
    </citation>
    <scope>NUCLEOTIDE SEQUENCE</scope>
    <source>
        <strain evidence="1">F6_2S_P_1</strain>
    </source>
</reference>
<evidence type="ECO:0000313" key="1">
    <source>
        <dbReference type="EMBL" id="MDI4645193.1"/>
    </source>
</evidence>
<organism evidence="1 2">
    <name type="scientific">Cohnella hashimotonis</name>
    <dbReference type="NCBI Taxonomy" id="2826895"/>
    <lineage>
        <taxon>Bacteria</taxon>
        <taxon>Bacillati</taxon>
        <taxon>Bacillota</taxon>
        <taxon>Bacilli</taxon>
        <taxon>Bacillales</taxon>
        <taxon>Paenibacillaceae</taxon>
        <taxon>Cohnella</taxon>
    </lineage>
</organism>
<accession>A0ABT6TED1</accession>
<dbReference type="RefSeq" id="WP_282908144.1">
    <property type="nucleotide sequence ID" value="NZ_JAGRPV010000001.1"/>
</dbReference>
<sequence length="129" mass="14286">MTPSVNLGLNGANDVTYTITTQGATYPNEAIEASVIVDIVTGFETDLDDFIVLEPSAPVGESVYMQAVPSPEAGEGFTVELRLEHADGAFRHYSYSTTDKNEVIRMCLDYWGMQKLPDLKVWEDITDQF</sequence>
<proteinExistence type="predicted"/>
<dbReference type="Proteomes" id="UP001161691">
    <property type="component" value="Unassembled WGS sequence"/>
</dbReference>
<evidence type="ECO:0000313" key="2">
    <source>
        <dbReference type="Proteomes" id="UP001161691"/>
    </source>
</evidence>
<comment type="caution">
    <text evidence="1">The sequence shown here is derived from an EMBL/GenBank/DDBJ whole genome shotgun (WGS) entry which is preliminary data.</text>
</comment>
<name>A0ABT6TED1_9BACL</name>
<dbReference type="EMBL" id="JAGRPV010000001">
    <property type="protein sequence ID" value="MDI4645193.1"/>
    <property type="molecule type" value="Genomic_DNA"/>
</dbReference>
<keyword evidence="2" id="KW-1185">Reference proteome</keyword>
<protein>
    <submittedName>
        <fullName evidence="1">Uncharacterized protein</fullName>
    </submittedName>
</protein>